<dbReference type="SMART" id="SM00345">
    <property type="entry name" value="HTH_GNTR"/>
    <property type="match status" value="1"/>
</dbReference>
<evidence type="ECO:0000259" key="4">
    <source>
        <dbReference type="PROSITE" id="PS50949"/>
    </source>
</evidence>
<keyword evidence="3" id="KW-0804">Transcription</keyword>
<evidence type="ECO:0000256" key="2">
    <source>
        <dbReference type="ARBA" id="ARBA00023125"/>
    </source>
</evidence>
<keyword evidence="1" id="KW-0805">Transcription regulation</keyword>
<dbReference type="SUPFAM" id="SSF46785">
    <property type="entry name" value="Winged helix' DNA-binding domain"/>
    <property type="match status" value="1"/>
</dbReference>
<dbReference type="HOGENOM" id="CLU_063236_2_1_9"/>
<organism evidence="5 6">
    <name type="scientific">Levilactobacillus brevis KB290</name>
    <dbReference type="NCBI Taxonomy" id="1001583"/>
    <lineage>
        <taxon>Bacteria</taxon>
        <taxon>Bacillati</taxon>
        <taxon>Bacillota</taxon>
        <taxon>Bacilli</taxon>
        <taxon>Lactobacillales</taxon>
        <taxon>Lactobacillaceae</taxon>
        <taxon>Levilactobacillus</taxon>
    </lineage>
</organism>
<sequence>MEKVRTLELEYSSNRIKGLKEMAIDKHKRNSSIRAQIVADIQASILKNMQTGDKLPSEAAYARQYDVTRSTIQKALKDLEDLQMIDRVQGKGSFVKLTKPKIDMFNFKGFSDYALQLGTTPVTRVLKQEIVDHHLILQRLRGIKTSDEVVQLTLDESHLNLEQFPGLEQTDFEQNSLYQTLRSQFKVYPATANLLVTPIMPTVAQAELLEVTDCQPLLQVTGQVRTANNELVETIKIIYSDQSNFKFVVGV</sequence>
<dbReference type="InterPro" id="IPR011663">
    <property type="entry name" value="UTRA"/>
</dbReference>
<evidence type="ECO:0000256" key="3">
    <source>
        <dbReference type="ARBA" id="ARBA00023163"/>
    </source>
</evidence>
<dbReference type="Pfam" id="PF07702">
    <property type="entry name" value="UTRA"/>
    <property type="match status" value="1"/>
</dbReference>
<dbReference type="PROSITE" id="PS50949">
    <property type="entry name" value="HTH_GNTR"/>
    <property type="match status" value="1"/>
</dbReference>
<dbReference type="InterPro" id="IPR028978">
    <property type="entry name" value="Chorismate_lyase_/UTRA_dom_sf"/>
</dbReference>
<feature type="domain" description="HTH gntR-type" evidence="4">
    <location>
        <begin position="31"/>
        <end position="98"/>
    </location>
</feature>
<dbReference type="InterPro" id="IPR036390">
    <property type="entry name" value="WH_DNA-bd_sf"/>
</dbReference>
<dbReference type="Gene3D" id="1.10.10.10">
    <property type="entry name" value="Winged helix-like DNA-binding domain superfamily/Winged helix DNA-binding domain"/>
    <property type="match status" value="1"/>
</dbReference>
<name>M5AGG9_LEVBR</name>
<reference evidence="5 6" key="1">
    <citation type="journal article" date="2013" name="PLoS ONE">
        <title>Genomic Analysis by Deep Sequencing of the Probiotic Lactobacillus brevis KB290 Harboring Nine Plasmids Reveals Genomic Stability.</title>
        <authorList>
            <person name="Fukao M."/>
            <person name="Oshima K."/>
            <person name="Morita H."/>
            <person name="Toh H."/>
            <person name="Suda W."/>
            <person name="Kim S.W."/>
            <person name="Suzuki S."/>
            <person name="Yakabe T."/>
            <person name="Hattori M."/>
            <person name="Yajima N."/>
        </authorList>
    </citation>
    <scope>NUCLEOTIDE SEQUENCE [LARGE SCALE GENOMIC DNA]</scope>
    <source>
        <strain evidence="5 6">KB290</strain>
    </source>
</reference>
<dbReference type="InterPro" id="IPR050679">
    <property type="entry name" value="Bact_HTH_transcr_reg"/>
</dbReference>
<protein>
    <submittedName>
        <fullName evidence="5">HTH-type transcriptional regulator frlR</fullName>
    </submittedName>
</protein>
<proteinExistence type="predicted"/>
<dbReference type="EMBL" id="AP012167">
    <property type="protein sequence ID" value="BAN07944.1"/>
    <property type="molecule type" value="Genomic_DNA"/>
</dbReference>
<dbReference type="PANTHER" id="PTHR44846:SF1">
    <property type="entry name" value="MANNOSYL-D-GLYCERATE TRANSPORT_METABOLISM SYSTEM REPRESSOR MNGR-RELATED"/>
    <property type="match status" value="1"/>
</dbReference>
<dbReference type="GO" id="GO:0045892">
    <property type="term" value="P:negative regulation of DNA-templated transcription"/>
    <property type="evidence" value="ECO:0007669"/>
    <property type="project" value="TreeGrafter"/>
</dbReference>
<dbReference type="KEGG" id="lbk:LVISKB_2309"/>
<dbReference type="InterPro" id="IPR036388">
    <property type="entry name" value="WH-like_DNA-bd_sf"/>
</dbReference>
<gene>
    <name evidence="5" type="ORF">LVISKB_2309</name>
</gene>
<dbReference type="Proteomes" id="UP000012042">
    <property type="component" value="Chromosome"/>
</dbReference>
<dbReference type="InterPro" id="IPR000524">
    <property type="entry name" value="Tscrpt_reg_HTH_GntR"/>
</dbReference>
<dbReference type="AlphaFoldDB" id="M5AGG9"/>
<accession>M5AGG9</accession>
<evidence type="ECO:0000256" key="1">
    <source>
        <dbReference type="ARBA" id="ARBA00023015"/>
    </source>
</evidence>
<evidence type="ECO:0000313" key="5">
    <source>
        <dbReference type="EMBL" id="BAN07944.1"/>
    </source>
</evidence>
<dbReference type="PATRIC" id="fig|1001583.3.peg.2292"/>
<keyword evidence="2" id="KW-0238">DNA-binding</keyword>
<dbReference type="GO" id="GO:0003700">
    <property type="term" value="F:DNA-binding transcription factor activity"/>
    <property type="evidence" value="ECO:0007669"/>
    <property type="project" value="InterPro"/>
</dbReference>
<evidence type="ECO:0000313" key="6">
    <source>
        <dbReference type="Proteomes" id="UP000012042"/>
    </source>
</evidence>
<dbReference type="SUPFAM" id="SSF64288">
    <property type="entry name" value="Chorismate lyase-like"/>
    <property type="match status" value="1"/>
</dbReference>
<dbReference type="GO" id="GO:0003677">
    <property type="term" value="F:DNA binding"/>
    <property type="evidence" value="ECO:0007669"/>
    <property type="project" value="UniProtKB-KW"/>
</dbReference>
<dbReference type="CDD" id="cd07377">
    <property type="entry name" value="WHTH_GntR"/>
    <property type="match status" value="1"/>
</dbReference>
<dbReference type="Pfam" id="PF00392">
    <property type="entry name" value="GntR"/>
    <property type="match status" value="1"/>
</dbReference>
<dbReference type="SMART" id="SM00866">
    <property type="entry name" value="UTRA"/>
    <property type="match status" value="1"/>
</dbReference>
<dbReference type="PANTHER" id="PTHR44846">
    <property type="entry name" value="MANNOSYL-D-GLYCERATE TRANSPORT/METABOLISM SYSTEM REPRESSOR MNGR-RELATED"/>
    <property type="match status" value="1"/>
</dbReference>
<dbReference type="Gene3D" id="3.40.1410.10">
    <property type="entry name" value="Chorismate lyase-like"/>
    <property type="match status" value="1"/>
</dbReference>